<dbReference type="EMBL" id="WHWB01034388">
    <property type="protein sequence ID" value="KAJ7410729.1"/>
    <property type="molecule type" value="Genomic_DNA"/>
</dbReference>
<name>A0ABQ9D1S4_9PASS</name>
<dbReference type="SUPFAM" id="SSF47943">
    <property type="entry name" value="Retrovirus capsid protein, N-terminal core domain"/>
    <property type="match status" value="1"/>
</dbReference>
<comment type="caution">
    <text evidence="3">The sequence shown here is derived from an EMBL/GenBank/DDBJ whole genome shotgun (WGS) entry which is preliminary data.</text>
</comment>
<keyword evidence="1" id="KW-0449">Lipoprotein</keyword>
<feature type="domain" description="Retroviral nucleocapsid Gag protein p24 C-terminal" evidence="2">
    <location>
        <begin position="194"/>
        <end position="254"/>
    </location>
</feature>
<dbReference type="InterPro" id="IPR045345">
    <property type="entry name" value="Gag_p24_C"/>
</dbReference>
<proteinExistence type="predicted"/>
<reference evidence="3" key="1">
    <citation type="submission" date="2019-10" db="EMBL/GenBank/DDBJ databases">
        <authorList>
            <person name="Soares A.E.R."/>
            <person name="Aleixo A."/>
            <person name="Schneider P."/>
            <person name="Miyaki C.Y."/>
            <person name="Schneider M.P."/>
            <person name="Mello C."/>
            <person name="Vasconcelos A.T.R."/>
        </authorList>
    </citation>
    <scope>NUCLEOTIDE SEQUENCE</scope>
    <source>
        <tissue evidence="3">Muscle</tissue>
    </source>
</reference>
<dbReference type="InterPro" id="IPR008919">
    <property type="entry name" value="Retrov_capsid_N"/>
</dbReference>
<dbReference type="PANTHER" id="PTHR40389:SF2">
    <property type="entry name" value="ENDOGENOUS RETROVIRUS GROUP K MEMBER 24 GAG POLYPROTEIN-RELATED"/>
    <property type="match status" value="1"/>
</dbReference>
<dbReference type="Pfam" id="PF19317">
    <property type="entry name" value="Gag_p24_C"/>
    <property type="match status" value="1"/>
</dbReference>
<sequence>MGIALSRVQHLELDLKPHEVPMGPLAELFQIPLDGILSFRTHITPRICLWFVINRLAFLVCNVLPYKLKILVIYAKKAVTEYGLSSAYALGVIGALLQAFTFTPNDLKDLARTLLNNMEITMFLDTRHANVRKYAHETAGSTNRTVPDTIEMLFGIGKWAFNAEQVKIDPQDLLTTKNLAFKALQTIAEASQVTPPFTSVFQEPDEPFMRFAERLKEAIARETKEKHVQDIIFKQIAISNAKAQCQPVLRALKIQRP</sequence>
<dbReference type="Pfam" id="PF00607">
    <property type="entry name" value="Gag_p24"/>
    <property type="match status" value="1"/>
</dbReference>
<dbReference type="InterPro" id="IPR050195">
    <property type="entry name" value="Primate_lentivir_Gag_pol-like"/>
</dbReference>
<accession>A0ABQ9D1S4</accession>
<dbReference type="SUPFAM" id="SSF47353">
    <property type="entry name" value="Retrovirus capsid dimerization domain-like"/>
    <property type="match status" value="1"/>
</dbReference>
<dbReference type="Gene3D" id="1.10.375.10">
    <property type="entry name" value="Human Immunodeficiency Virus Type 1 Capsid Protein"/>
    <property type="match status" value="1"/>
</dbReference>
<dbReference type="Gene3D" id="1.10.1200.30">
    <property type="match status" value="1"/>
</dbReference>
<keyword evidence="4" id="KW-1185">Reference proteome</keyword>
<keyword evidence="1" id="KW-0519">Myristate</keyword>
<dbReference type="PANTHER" id="PTHR40389">
    <property type="entry name" value="ENDOGENOUS RETROVIRUS GROUP K MEMBER 24 GAG POLYPROTEIN-RELATED"/>
    <property type="match status" value="1"/>
</dbReference>
<evidence type="ECO:0000313" key="4">
    <source>
        <dbReference type="Proteomes" id="UP001145742"/>
    </source>
</evidence>
<evidence type="ECO:0000259" key="2">
    <source>
        <dbReference type="Pfam" id="PF19317"/>
    </source>
</evidence>
<dbReference type="Proteomes" id="UP001145742">
    <property type="component" value="Unassembled WGS sequence"/>
</dbReference>
<evidence type="ECO:0000313" key="3">
    <source>
        <dbReference type="EMBL" id="KAJ7410729.1"/>
    </source>
</evidence>
<dbReference type="InterPro" id="IPR008916">
    <property type="entry name" value="Retrov_capsid_C"/>
</dbReference>
<gene>
    <name evidence="3" type="ORF">WISP_106518</name>
</gene>
<organism evidence="3 4">
    <name type="scientific">Willisornis vidua</name>
    <name type="common">Xingu scale-backed antbird</name>
    <dbReference type="NCBI Taxonomy" id="1566151"/>
    <lineage>
        <taxon>Eukaryota</taxon>
        <taxon>Metazoa</taxon>
        <taxon>Chordata</taxon>
        <taxon>Craniata</taxon>
        <taxon>Vertebrata</taxon>
        <taxon>Euteleostomi</taxon>
        <taxon>Archelosauria</taxon>
        <taxon>Archosauria</taxon>
        <taxon>Dinosauria</taxon>
        <taxon>Saurischia</taxon>
        <taxon>Theropoda</taxon>
        <taxon>Coelurosauria</taxon>
        <taxon>Aves</taxon>
        <taxon>Neognathae</taxon>
        <taxon>Neoaves</taxon>
        <taxon>Telluraves</taxon>
        <taxon>Australaves</taxon>
        <taxon>Passeriformes</taxon>
        <taxon>Thamnophilidae</taxon>
        <taxon>Willisornis</taxon>
    </lineage>
</organism>
<evidence type="ECO:0000256" key="1">
    <source>
        <dbReference type="ARBA" id="ARBA00022707"/>
    </source>
</evidence>
<protein>
    <recommendedName>
        <fullName evidence="2">Retroviral nucleocapsid Gag protein p24 C-terminal domain-containing protein</fullName>
    </recommendedName>
</protein>